<evidence type="ECO:0000313" key="1">
    <source>
        <dbReference type="EMBL" id="QHF16946.1"/>
    </source>
</evidence>
<keyword evidence="1" id="KW-0934">Plastid</keyword>
<protein>
    <submittedName>
        <fullName evidence="1">Acetyl-CoA carboxylase beta subunit</fullName>
    </submittedName>
</protein>
<name>A0A6B9QJZ0_9CARY</name>
<reference evidence="1" key="1">
    <citation type="journal article" date="2019" name="Mitochondrial DNA Part B Resour">
        <title>Complete chloroplast genome sequence of Bougainvillea Spectabilis (Nyctaginaceae).</title>
        <authorList>
            <person name="Wang N."/>
            <person name="Qiu M.-Y."/>
            <person name="Yang Y."/>
            <person name="Li J.-W."/>
            <person name="Zou X.-X."/>
        </authorList>
    </citation>
    <scope>NUCLEOTIDE SEQUENCE</scope>
    <source>
        <tissue evidence="1">BS_3b</tissue>
    </source>
</reference>
<keyword evidence="1" id="KW-0150">Chloroplast</keyword>
<dbReference type="EMBL" id="MN315508">
    <property type="protein sequence ID" value="QHF16946.1"/>
    <property type="molecule type" value="Genomic_DNA"/>
</dbReference>
<proteinExistence type="predicted"/>
<organism evidence="1">
    <name type="scientific">Bougainvillea spectabilis</name>
    <dbReference type="NCBI Taxonomy" id="146096"/>
    <lineage>
        <taxon>Eukaryota</taxon>
        <taxon>Viridiplantae</taxon>
        <taxon>Streptophyta</taxon>
        <taxon>Embryophyta</taxon>
        <taxon>Tracheophyta</taxon>
        <taxon>Spermatophyta</taxon>
        <taxon>Magnoliopsida</taxon>
        <taxon>eudicotyledons</taxon>
        <taxon>Gunneridae</taxon>
        <taxon>Pentapetalae</taxon>
        <taxon>Caryophyllales</taxon>
        <taxon>Nyctaginaceae</taxon>
        <taxon>Bougainvillea</taxon>
    </lineage>
</organism>
<sequence>MTIHLFYFHANRG</sequence>
<geneLocation type="chloroplast" evidence="1"/>
<gene>
    <name evidence="1" type="primary">accD</name>
</gene>
<accession>A0A6B9QJZ0</accession>
<reference evidence="1" key="2">
    <citation type="submission" date="2019-08" db="EMBL/GenBank/DDBJ databases">
        <authorList>
            <person name="Xiang S."/>
        </authorList>
    </citation>
    <scope>NUCLEOTIDE SEQUENCE</scope>
    <source>
        <tissue evidence="1">BS_3b</tissue>
    </source>
</reference>